<dbReference type="Proteomes" id="UP000694892">
    <property type="component" value="Chromosome 1L"/>
</dbReference>
<evidence type="ECO:0000313" key="1">
    <source>
        <dbReference type="EMBL" id="OCU01636.1"/>
    </source>
</evidence>
<organism evidence="1 2">
    <name type="scientific">Xenopus laevis</name>
    <name type="common">African clawed frog</name>
    <dbReference type="NCBI Taxonomy" id="8355"/>
    <lineage>
        <taxon>Eukaryota</taxon>
        <taxon>Metazoa</taxon>
        <taxon>Chordata</taxon>
        <taxon>Craniata</taxon>
        <taxon>Vertebrata</taxon>
        <taxon>Euteleostomi</taxon>
        <taxon>Amphibia</taxon>
        <taxon>Batrachia</taxon>
        <taxon>Anura</taxon>
        <taxon>Pipoidea</taxon>
        <taxon>Pipidae</taxon>
        <taxon>Xenopodinae</taxon>
        <taxon>Xenopus</taxon>
        <taxon>Xenopus</taxon>
    </lineage>
</organism>
<protein>
    <submittedName>
        <fullName evidence="1">Uncharacterized protein</fullName>
    </submittedName>
</protein>
<name>A0A974E1W3_XENLA</name>
<gene>
    <name evidence="1" type="ORF">XELAEV_18007427mg</name>
</gene>
<dbReference type="AlphaFoldDB" id="A0A974E1W3"/>
<evidence type="ECO:0000313" key="2">
    <source>
        <dbReference type="Proteomes" id="UP000694892"/>
    </source>
</evidence>
<accession>A0A974E1W3</accession>
<dbReference type="EMBL" id="CM004466">
    <property type="protein sequence ID" value="OCU01636.1"/>
    <property type="molecule type" value="Genomic_DNA"/>
</dbReference>
<sequence length="99" mass="11153">MTVCSGRVTMRHVTLRLRHHYVKKLTDVSPFHMGGGDILGKILSYSKAFFGQRLTQVFNYAAVSLGTHGQRNLPICLVISVPYVDSIKSVIEQICMYDH</sequence>
<proteinExistence type="predicted"/>
<reference evidence="2" key="1">
    <citation type="journal article" date="2016" name="Nature">
        <title>Genome evolution in the allotetraploid frog Xenopus laevis.</title>
        <authorList>
            <person name="Session A.M."/>
            <person name="Uno Y."/>
            <person name="Kwon T."/>
            <person name="Chapman J.A."/>
            <person name="Toyoda A."/>
            <person name="Takahashi S."/>
            <person name="Fukui A."/>
            <person name="Hikosaka A."/>
            <person name="Suzuki A."/>
            <person name="Kondo M."/>
            <person name="van Heeringen S.J."/>
            <person name="Quigley I."/>
            <person name="Heinz S."/>
            <person name="Ogino H."/>
            <person name="Ochi H."/>
            <person name="Hellsten U."/>
            <person name="Lyons J.B."/>
            <person name="Simakov O."/>
            <person name="Putnam N."/>
            <person name="Stites J."/>
            <person name="Kuroki Y."/>
            <person name="Tanaka T."/>
            <person name="Michiue T."/>
            <person name="Watanabe M."/>
            <person name="Bogdanovic O."/>
            <person name="Lister R."/>
            <person name="Georgiou G."/>
            <person name="Paranjpe S.S."/>
            <person name="van Kruijsbergen I."/>
            <person name="Shu S."/>
            <person name="Carlson J."/>
            <person name="Kinoshita T."/>
            <person name="Ohta Y."/>
            <person name="Mawaribuchi S."/>
            <person name="Jenkins J."/>
            <person name="Grimwood J."/>
            <person name="Schmutz J."/>
            <person name="Mitros T."/>
            <person name="Mozaffari S.V."/>
            <person name="Suzuki Y."/>
            <person name="Haramoto Y."/>
            <person name="Yamamoto T.S."/>
            <person name="Takagi C."/>
            <person name="Heald R."/>
            <person name="Miller K."/>
            <person name="Haudenschild C."/>
            <person name="Kitzman J."/>
            <person name="Nakayama T."/>
            <person name="Izutsu Y."/>
            <person name="Robert J."/>
            <person name="Fortriede J."/>
            <person name="Burns K."/>
            <person name="Lotay V."/>
            <person name="Karimi K."/>
            <person name="Yasuoka Y."/>
            <person name="Dichmann D.S."/>
            <person name="Flajnik M.F."/>
            <person name="Houston D.W."/>
            <person name="Shendure J."/>
            <person name="DuPasquier L."/>
            <person name="Vize P.D."/>
            <person name="Zorn A.M."/>
            <person name="Ito M."/>
            <person name="Marcotte E.M."/>
            <person name="Wallingford J.B."/>
            <person name="Ito Y."/>
            <person name="Asashima M."/>
            <person name="Ueno N."/>
            <person name="Matsuda Y."/>
            <person name="Veenstra G.J."/>
            <person name="Fujiyama A."/>
            <person name="Harland R.M."/>
            <person name="Taira M."/>
            <person name="Rokhsar D.S."/>
        </authorList>
    </citation>
    <scope>NUCLEOTIDE SEQUENCE [LARGE SCALE GENOMIC DNA]</scope>
    <source>
        <strain evidence="2">J</strain>
    </source>
</reference>